<dbReference type="GO" id="GO:0016586">
    <property type="term" value="C:RSC-type complex"/>
    <property type="evidence" value="ECO:0007669"/>
    <property type="project" value="TreeGrafter"/>
</dbReference>
<dbReference type="Gene3D" id="1.10.10.60">
    <property type="entry name" value="Homeodomain-like"/>
    <property type="match status" value="1"/>
</dbReference>
<feature type="compositionally biased region" description="Polar residues" evidence="8">
    <location>
        <begin position="369"/>
        <end position="392"/>
    </location>
</feature>
<dbReference type="CDD" id="cd00086">
    <property type="entry name" value="homeodomain"/>
    <property type="match status" value="1"/>
</dbReference>
<dbReference type="OrthoDB" id="6159439at2759"/>
<dbReference type="GO" id="GO:0000981">
    <property type="term" value="F:DNA-binding transcription factor activity, RNA polymerase II-specific"/>
    <property type="evidence" value="ECO:0007669"/>
    <property type="project" value="InterPro"/>
</dbReference>
<feature type="region of interest" description="Disordered" evidence="8">
    <location>
        <begin position="529"/>
        <end position="561"/>
    </location>
</feature>
<feature type="compositionally biased region" description="Low complexity" evidence="8">
    <location>
        <begin position="442"/>
        <end position="458"/>
    </location>
</feature>
<feature type="compositionally biased region" description="Polar residues" evidence="8">
    <location>
        <begin position="341"/>
        <end position="358"/>
    </location>
</feature>
<evidence type="ECO:0000256" key="2">
    <source>
        <dbReference type="ARBA" id="ARBA00010896"/>
    </source>
</evidence>
<dbReference type="EMBL" id="ML978733">
    <property type="protein sequence ID" value="KAF2085174.1"/>
    <property type="molecule type" value="Genomic_DNA"/>
</dbReference>
<feature type="DNA-binding region" description="Homeobox" evidence="6">
    <location>
        <begin position="51"/>
        <end position="104"/>
    </location>
</feature>
<keyword evidence="3 6" id="KW-0238">DNA-binding</keyword>
<feature type="region of interest" description="Disordered" evidence="8">
    <location>
        <begin position="275"/>
        <end position="322"/>
    </location>
</feature>
<reference evidence="10" key="1">
    <citation type="journal article" date="2020" name="Stud. Mycol.">
        <title>101 Dothideomycetes genomes: a test case for predicting lifestyles and emergence of pathogens.</title>
        <authorList>
            <person name="Haridas S."/>
            <person name="Albert R."/>
            <person name="Binder M."/>
            <person name="Bloem J."/>
            <person name="Labutti K."/>
            <person name="Salamov A."/>
            <person name="Andreopoulos B."/>
            <person name="Baker S."/>
            <person name="Barry K."/>
            <person name="Bills G."/>
            <person name="Bluhm B."/>
            <person name="Cannon C."/>
            <person name="Castanera R."/>
            <person name="Culley D."/>
            <person name="Daum C."/>
            <person name="Ezra D."/>
            <person name="Gonzalez J."/>
            <person name="Henrissat B."/>
            <person name="Kuo A."/>
            <person name="Liang C."/>
            <person name="Lipzen A."/>
            <person name="Lutzoni F."/>
            <person name="Magnuson J."/>
            <person name="Mondo S."/>
            <person name="Nolan M."/>
            <person name="Ohm R."/>
            <person name="Pangilinan J."/>
            <person name="Park H.-J."/>
            <person name="Ramirez L."/>
            <person name="Alfaro M."/>
            <person name="Sun H."/>
            <person name="Tritt A."/>
            <person name="Yoshinaga Y."/>
            <person name="Zwiers L.-H."/>
            <person name="Turgeon B."/>
            <person name="Goodwin S."/>
            <person name="Spatafora J."/>
            <person name="Crous P."/>
            <person name="Grigoriev I."/>
        </authorList>
    </citation>
    <scope>NUCLEOTIDE SEQUENCE</scope>
    <source>
        <strain evidence="10">CBS 121410</strain>
    </source>
</reference>
<evidence type="ECO:0000256" key="5">
    <source>
        <dbReference type="ARBA" id="ARBA00023242"/>
    </source>
</evidence>
<feature type="compositionally biased region" description="Polar residues" evidence="8">
    <location>
        <begin position="275"/>
        <end position="311"/>
    </location>
</feature>
<name>A0A9P4HSG6_9PEZI</name>
<dbReference type="PANTHER" id="PTHR24341:SF6">
    <property type="entry name" value="HOMEOBOX PROTEIN INVECTED"/>
    <property type="match status" value="1"/>
</dbReference>
<keyword evidence="5 6" id="KW-0539">Nucleus</keyword>
<dbReference type="Pfam" id="PF00046">
    <property type="entry name" value="Homeodomain"/>
    <property type="match status" value="1"/>
</dbReference>
<dbReference type="AlphaFoldDB" id="A0A9P4HSG6"/>
<dbReference type="InterPro" id="IPR050720">
    <property type="entry name" value="Engrailed_Homeobox_TFs"/>
</dbReference>
<dbReference type="PROSITE" id="PS00027">
    <property type="entry name" value="HOMEOBOX_1"/>
    <property type="match status" value="1"/>
</dbReference>
<dbReference type="SUPFAM" id="SSF46689">
    <property type="entry name" value="Homeodomain-like"/>
    <property type="match status" value="1"/>
</dbReference>
<feature type="region of interest" description="Disordered" evidence="8">
    <location>
        <begin position="1"/>
        <end position="22"/>
    </location>
</feature>
<dbReference type="Proteomes" id="UP000799776">
    <property type="component" value="Unassembled WGS sequence"/>
</dbReference>
<evidence type="ECO:0000256" key="7">
    <source>
        <dbReference type="RuleBase" id="RU000682"/>
    </source>
</evidence>
<organism evidence="10 11">
    <name type="scientific">Saccharata proteae CBS 121410</name>
    <dbReference type="NCBI Taxonomy" id="1314787"/>
    <lineage>
        <taxon>Eukaryota</taxon>
        <taxon>Fungi</taxon>
        <taxon>Dikarya</taxon>
        <taxon>Ascomycota</taxon>
        <taxon>Pezizomycotina</taxon>
        <taxon>Dothideomycetes</taxon>
        <taxon>Dothideomycetes incertae sedis</taxon>
        <taxon>Botryosphaeriales</taxon>
        <taxon>Saccharataceae</taxon>
        <taxon>Saccharata</taxon>
    </lineage>
</organism>
<evidence type="ECO:0000313" key="11">
    <source>
        <dbReference type="Proteomes" id="UP000799776"/>
    </source>
</evidence>
<feature type="compositionally biased region" description="Polar residues" evidence="8">
    <location>
        <begin position="1"/>
        <end position="12"/>
    </location>
</feature>
<accession>A0A9P4HSG6</accession>
<dbReference type="InterPro" id="IPR017970">
    <property type="entry name" value="Homeobox_CS"/>
</dbReference>
<gene>
    <name evidence="10" type="ORF">K490DRAFT_59009</name>
</gene>
<dbReference type="GO" id="GO:0003677">
    <property type="term" value="F:DNA binding"/>
    <property type="evidence" value="ECO:0007669"/>
    <property type="project" value="UniProtKB-UniRule"/>
</dbReference>
<comment type="subcellular location">
    <subcellularLocation>
        <location evidence="1 6 7">Nucleus</location>
    </subcellularLocation>
</comment>
<keyword evidence="4 6" id="KW-0371">Homeobox</keyword>
<feature type="compositionally biased region" description="Polar residues" evidence="8">
    <location>
        <begin position="750"/>
        <end position="766"/>
    </location>
</feature>
<feature type="domain" description="Homeobox" evidence="9">
    <location>
        <begin position="49"/>
        <end position="103"/>
    </location>
</feature>
<comment type="similarity">
    <text evidence="2">Belongs to the engrailed homeobox family.</text>
</comment>
<feature type="region of interest" description="Disordered" evidence="8">
    <location>
        <begin position="433"/>
        <end position="458"/>
    </location>
</feature>
<dbReference type="PROSITE" id="PS50071">
    <property type="entry name" value="HOMEOBOX_2"/>
    <property type="match status" value="1"/>
</dbReference>
<dbReference type="SMART" id="SM00389">
    <property type="entry name" value="HOX"/>
    <property type="match status" value="1"/>
</dbReference>
<dbReference type="InterPro" id="IPR001356">
    <property type="entry name" value="HD"/>
</dbReference>
<sequence length="766" mass="82558">MDRFSSSVSSYATRPEPTADYHSANGLVKTVSAPGMPPHAAHPVCPDVKPRLTKEQHDILEAHFQQQHKPSTTTKKGFAESLGVPLDKINNWFQNRRAKVKQDLKKQQGQFNVSLNMVPLPVNPQIHMPHMPQQSQPPQQDFYQQSIEISPQHLPMDGFAVQRAQDIVTSQVPTQEFNGHVLSSISESTQPASYDAVMQSLVNAGYPMQNQNSDSVSNGLPGQEHYLPWDHPEPPKFVTNNQHFDFASGFLASGNAFGDDLGEFGTDNLDYQMLSSSAPGSMPSTTPAASVSTDNSPYSTTHSLPQTSNGVNGVPSLPSGQSVWIEDPVAAPLNHREDSQESTVSSGRSVPPSSNTMWMPQHFRKPDMYQQSNTSSQTLMSSPPEQSDSQNYQLSQADFERPFTFSDEAFDRRDSPATILAQSMGNVELQPSDAEFKQPNQPSSLAARRQRPRPAALGAAALRSASYSGGMPTSPGASQTLNVDHTLRRIRSTGVVNGRIQKAMPGSAQRSPLSFTFAEAAASPKFAVQNSGYPTTTNGSAPTTSGSLAPPTPLTPSDTVGYGNVEGSGVVYSMPPSSAASFAASPPETPLSLAALFGQRVNMSNGSSAFKDTPPQSAPATQQCFSRSAYVPQNMMDTPTSMDFNPSMTQTCYRRPSLPDVGMSLGYDVSGPFAVPMVNADGNLQLAHPTQFSQDQSGYQKHPAMNFGHDMSGMMAGPVQPPNQPDFQVHEYSPPQVSGQGPGGRRQEAQPKSYTFANQTPGDFKA</sequence>
<protein>
    <recommendedName>
        <fullName evidence="9">Homeobox domain-containing protein</fullName>
    </recommendedName>
</protein>
<evidence type="ECO:0000256" key="6">
    <source>
        <dbReference type="PROSITE-ProRule" id="PRU00108"/>
    </source>
</evidence>
<evidence type="ECO:0000259" key="9">
    <source>
        <dbReference type="PROSITE" id="PS50071"/>
    </source>
</evidence>
<comment type="caution">
    <text evidence="10">The sequence shown here is derived from an EMBL/GenBank/DDBJ whole genome shotgun (WGS) entry which is preliminary data.</text>
</comment>
<feature type="region of interest" description="Disordered" evidence="8">
    <location>
        <begin position="334"/>
        <end position="392"/>
    </location>
</feature>
<evidence type="ECO:0000313" key="10">
    <source>
        <dbReference type="EMBL" id="KAF2085174.1"/>
    </source>
</evidence>
<keyword evidence="11" id="KW-1185">Reference proteome</keyword>
<evidence type="ECO:0000256" key="4">
    <source>
        <dbReference type="ARBA" id="ARBA00023155"/>
    </source>
</evidence>
<proteinExistence type="inferred from homology"/>
<evidence type="ECO:0000256" key="8">
    <source>
        <dbReference type="SAM" id="MobiDB-lite"/>
    </source>
</evidence>
<evidence type="ECO:0000256" key="3">
    <source>
        <dbReference type="ARBA" id="ARBA00023125"/>
    </source>
</evidence>
<evidence type="ECO:0000256" key="1">
    <source>
        <dbReference type="ARBA" id="ARBA00004123"/>
    </source>
</evidence>
<dbReference type="InterPro" id="IPR009057">
    <property type="entry name" value="Homeodomain-like_sf"/>
</dbReference>
<dbReference type="PANTHER" id="PTHR24341">
    <property type="entry name" value="HOMEOBOX PROTEIN ENGRAILED"/>
    <property type="match status" value="1"/>
</dbReference>
<feature type="region of interest" description="Disordered" evidence="8">
    <location>
        <begin position="716"/>
        <end position="766"/>
    </location>
</feature>
<feature type="compositionally biased region" description="Polar residues" evidence="8">
    <location>
        <begin position="529"/>
        <end position="547"/>
    </location>
</feature>